<dbReference type="InterPro" id="IPR002048">
    <property type="entry name" value="EF_hand_dom"/>
</dbReference>
<dbReference type="InterPro" id="IPR018247">
    <property type="entry name" value="EF_Hand_1_Ca_BS"/>
</dbReference>
<dbReference type="InterPro" id="IPR011992">
    <property type="entry name" value="EF-hand-dom_pair"/>
</dbReference>
<dbReference type="SMART" id="SM00054">
    <property type="entry name" value="EFh"/>
    <property type="match status" value="3"/>
</dbReference>
<dbReference type="OrthoDB" id="10056860at2759"/>
<name>A0A3M7RNB6_BRAPC</name>
<evidence type="ECO:0000256" key="7">
    <source>
        <dbReference type="ARBA" id="ARBA00022792"/>
    </source>
</evidence>
<dbReference type="GO" id="GO:0005758">
    <property type="term" value="C:mitochondrial intermembrane space"/>
    <property type="evidence" value="ECO:0007669"/>
    <property type="project" value="UniProtKB-SubCell"/>
</dbReference>
<keyword evidence="6" id="KW-0677">Repeat</keyword>
<evidence type="ECO:0000256" key="5">
    <source>
        <dbReference type="ARBA" id="ARBA00022723"/>
    </source>
</evidence>
<evidence type="ECO:0000256" key="14">
    <source>
        <dbReference type="SAM" id="MobiDB-lite"/>
    </source>
</evidence>
<dbReference type="Gene3D" id="1.10.238.10">
    <property type="entry name" value="EF-hand"/>
    <property type="match status" value="2"/>
</dbReference>
<evidence type="ECO:0000256" key="9">
    <source>
        <dbReference type="ARBA" id="ARBA00022946"/>
    </source>
</evidence>
<keyword evidence="5" id="KW-0479">Metal-binding</keyword>
<dbReference type="Proteomes" id="UP000276133">
    <property type="component" value="Unassembled WGS sequence"/>
</dbReference>
<dbReference type="EMBL" id="REGN01003005">
    <property type="protein sequence ID" value="RNA24969.1"/>
    <property type="molecule type" value="Genomic_DNA"/>
</dbReference>
<dbReference type="GO" id="GO:0051560">
    <property type="term" value="P:mitochondrial calcium ion homeostasis"/>
    <property type="evidence" value="ECO:0007669"/>
    <property type="project" value="TreeGrafter"/>
</dbReference>
<dbReference type="GO" id="GO:0036444">
    <property type="term" value="P:calcium import into the mitochondrion"/>
    <property type="evidence" value="ECO:0007669"/>
    <property type="project" value="UniProtKB-ARBA"/>
</dbReference>
<keyword evidence="11" id="KW-0496">Mitochondrion</keyword>
<dbReference type="PANTHER" id="PTHR12294:SF1">
    <property type="entry name" value="CALCIUM UPTAKE PROTEIN 1, MITOCHONDRIAL"/>
    <property type="match status" value="1"/>
</dbReference>
<keyword evidence="15" id="KW-1133">Transmembrane helix</keyword>
<evidence type="ECO:0000256" key="12">
    <source>
        <dbReference type="ARBA" id="ARBA00023136"/>
    </source>
</evidence>
<evidence type="ECO:0000256" key="3">
    <source>
        <dbReference type="ARBA" id="ARBA00022448"/>
    </source>
</evidence>
<evidence type="ECO:0000256" key="11">
    <source>
        <dbReference type="ARBA" id="ARBA00023128"/>
    </source>
</evidence>
<evidence type="ECO:0000256" key="6">
    <source>
        <dbReference type="ARBA" id="ARBA00022737"/>
    </source>
</evidence>
<feature type="compositionally biased region" description="Basic and acidic residues" evidence="14">
    <location>
        <begin position="151"/>
        <end position="166"/>
    </location>
</feature>
<accession>A0A3M7RNB6</accession>
<evidence type="ECO:0000256" key="1">
    <source>
        <dbReference type="ARBA" id="ARBA00004273"/>
    </source>
</evidence>
<reference evidence="17 18" key="1">
    <citation type="journal article" date="2018" name="Sci. Rep.">
        <title>Genomic signatures of local adaptation to the degree of environmental predictability in rotifers.</title>
        <authorList>
            <person name="Franch-Gras L."/>
            <person name="Hahn C."/>
            <person name="Garcia-Roger E.M."/>
            <person name="Carmona M.J."/>
            <person name="Serra M."/>
            <person name="Gomez A."/>
        </authorList>
    </citation>
    <scope>NUCLEOTIDE SEQUENCE [LARGE SCALE GENOMIC DNA]</scope>
    <source>
        <strain evidence="17">HYR1</strain>
    </source>
</reference>
<dbReference type="PROSITE" id="PS00018">
    <property type="entry name" value="EF_HAND_1"/>
    <property type="match status" value="1"/>
</dbReference>
<evidence type="ECO:0000256" key="10">
    <source>
        <dbReference type="ARBA" id="ARBA00023065"/>
    </source>
</evidence>
<dbReference type="AlphaFoldDB" id="A0A3M7RNB6"/>
<dbReference type="STRING" id="10195.A0A3M7RNB6"/>
<keyword evidence="18" id="KW-1185">Reference proteome</keyword>
<keyword evidence="9" id="KW-0809">Transit peptide</keyword>
<dbReference type="InterPro" id="IPR039800">
    <property type="entry name" value="MICU1/2/3"/>
</dbReference>
<keyword evidence="12 15" id="KW-0472">Membrane</keyword>
<keyword evidence="3" id="KW-0813">Transport</keyword>
<keyword evidence="15" id="KW-0812">Transmembrane</keyword>
<keyword evidence="7" id="KW-0999">Mitochondrion inner membrane</keyword>
<sequence length="532" mass="62053">MNVKFLINTNLMKRKYLFGTIRPSSVLLVTLPTNSIKSNIIKNPLLIPFKVYENLLAVNFSTNQKQYTIRGGPGYTKFGHGRYKQQISKYAYFWYAFIVGSMTFLTFFDFENFSLRGQEPEQKMKDMKRLYSKIDIPRAKEIEGSEVDISDSDKNESQVDEKKSKQSFRDRKIIQYENKIRHYSTPDKVFRYFATLKIWNEKLNDYEVFMKPDDLIRSLTYGVKQPEGLGLDSYQRFDPNMQKLDLNLDEESAFRHLGNHGLISFSDYIFLITLLSIPVRHFVIAFHMFDSDGNGNLDIQEFEQLQMIIRSQTSLGQRHRDTRMTGNIIRENSALNEYFFGKDLSAYLTAKKFTDFQKKLQDEVFKMEFDFCERKEKNGEQVISELTFCEMILAYAGFSAGKTKKMLKRIEKIYDEENSAGITLHDFQEFFKVLRCIDDIDTALKFYTIAGASIDKMVLKHVSKTVANSMLSDHVIDVIFNLFDENGDSRLSNKEFIKVMKKRWTRGLETPKDTGFVKLIEAIGECGKDLLF</sequence>
<evidence type="ECO:0000256" key="13">
    <source>
        <dbReference type="ARBA" id="ARBA00038333"/>
    </source>
</evidence>
<evidence type="ECO:0000256" key="4">
    <source>
        <dbReference type="ARBA" id="ARBA00022568"/>
    </source>
</evidence>
<comment type="subcellular location">
    <subcellularLocation>
        <location evidence="1">Mitochondrion inner membrane</location>
    </subcellularLocation>
    <subcellularLocation>
        <location evidence="2">Mitochondrion intermembrane space</location>
    </subcellularLocation>
</comment>
<evidence type="ECO:0000256" key="2">
    <source>
        <dbReference type="ARBA" id="ARBA00004569"/>
    </source>
</evidence>
<evidence type="ECO:0000313" key="18">
    <source>
        <dbReference type="Proteomes" id="UP000276133"/>
    </source>
</evidence>
<dbReference type="GO" id="GO:0005509">
    <property type="term" value="F:calcium ion binding"/>
    <property type="evidence" value="ECO:0007669"/>
    <property type="project" value="InterPro"/>
</dbReference>
<comment type="caution">
    <text evidence="17">The sequence shown here is derived from an EMBL/GenBank/DDBJ whole genome shotgun (WGS) entry which is preliminary data.</text>
</comment>
<dbReference type="PROSITE" id="PS50222">
    <property type="entry name" value="EF_HAND_2"/>
    <property type="match status" value="2"/>
</dbReference>
<feature type="region of interest" description="Disordered" evidence="14">
    <location>
        <begin position="145"/>
        <end position="166"/>
    </location>
</feature>
<organism evidence="17 18">
    <name type="scientific">Brachionus plicatilis</name>
    <name type="common">Marine rotifer</name>
    <name type="synonym">Brachionus muelleri</name>
    <dbReference type="NCBI Taxonomy" id="10195"/>
    <lineage>
        <taxon>Eukaryota</taxon>
        <taxon>Metazoa</taxon>
        <taxon>Spiralia</taxon>
        <taxon>Gnathifera</taxon>
        <taxon>Rotifera</taxon>
        <taxon>Eurotatoria</taxon>
        <taxon>Monogononta</taxon>
        <taxon>Pseudotrocha</taxon>
        <taxon>Ploima</taxon>
        <taxon>Brachionidae</taxon>
        <taxon>Brachionus</taxon>
    </lineage>
</organism>
<evidence type="ECO:0000313" key="17">
    <source>
        <dbReference type="EMBL" id="RNA24969.1"/>
    </source>
</evidence>
<evidence type="ECO:0000256" key="15">
    <source>
        <dbReference type="SAM" id="Phobius"/>
    </source>
</evidence>
<keyword evidence="4" id="KW-0109">Calcium transport</keyword>
<feature type="domain" description="EF-hand" evidence="16">
    <location>
        <begin position="471"/>
        <end position="506"/>
    </location>
</feature>
<keyword evidence="8" id="KW-0106">Calcium</keyword>
<feature type="transmembrane region" description="Helical" evidence="15">
    <location>
        <begin position="90"/>
        <end position="108"/>
    </location>
</feature>
<dbReference type="PANTHER" id="PTHR12294">
    <property type="entry name" value="EF HAND DOMAIN FAMILY A1,A2-RELATED"/>
    <property type="match status" value="1"/>
</dbReference>
<dbReference type="GO" id="GO:1990246">
    <property type="term" value="C:uniplex complex"/>
    <property type="evidence" value="ECO:0007669"/>
    <property type="project" value="TreeGrafter"/>
</dbReference>
<keyword evidence="10" id="KW-0406">Ion transport</keyword>
<evidence type="ECO:0000256" key="8">
    <source>
        <dbReference type="ARBA" id="ARBA00022837"/>
    </source>
</evidence>
<protein>
    <submittedName>
        <fullName evidence="17">Calcium uptake 1 mitochondrial isoform X2</fullName>
    </submittedName>
</protein>
<evidence type="ECO:0000259" key="16">
    <source>
        <dbReference type="PROSITE" id="PS50222"/>
    </source>
</evidence>
<dbReference type="CDD" id="cd15900">
    <property type="entry name" value="EFh_MICU"/>
    <property type="match status" value="1"/>
</dbReference>
<dbReference type="SUPFAM" id="SSF47473">
    <property type="entry name" value="EF-hand"/>
    <property type="match status" value="1"/>
</dbReference>
<gene>
    <name evidence="17" type="ORF">BpHYR1_015097</name>
</gene>
<comment type="similarity">
    <text evidence="13">Belongs to the MICU1 family. MICU1 subfamily.</text>
</comment>
<feature type="domain" description="EF-hand" evidence="16">
    <location>
        <begin position="277"/>
        <end position="312"/>
    </location>
</feature>
<proteinExistence type="inferred from homology"/>